<evidence type="ECO:0000256" key="1">
    <source>
        <dbReference type="ARBA" id="ARBA00004239"/>
    </source>
</evidence>
<dbReference type="InterPro" id="IPR001314">
    <property type="entry name" value="Peptidase_S1A"/>
</dbReference>
<dbReference type="InterPro" id="IPR009003">
    <property type="entry name" value="Peptidase_S1_PA"/>
</dbReference>
<dbReference type="EC" id="3.4.21.1" evidence="7"/>
<evidence type="ECO:0000256" key="3">
    <source>
        <dbReference type="ARBA" id="ARBA00022670"/>
    </source>
</evidence>
<sequence>MSTYVLVLSCLLALASAGPFATPEEPIWSASIDLNAPRQVQTRVVGGANARVGQFPHQVSLQFGPNPYQLSHFCGGTILSERVVLTAGHCVAALPPQGGVFVVKAGKNNVLAHESNEQTVRVKFMVTHELYQGGVAPYDISLLFLESPLQFNNCVAPIALPKAGVEPSGEVELSGWGSTSRTQQMILPAILQYVKLPVLDIQTCARAINTMSRGARSPLHTTNVCTGPLDGGAGACRGDSGGPLISRQNGHAEVVGVVSWGFVPCGGYGAPSVFVKVADFVDWINENVAKYANYV</sequence>
<keyword evidence="3 8" id="KW-0645">Protease</keyword>
<keyword evidence="5 8" id="KW-0720">Serine protease</keyword>
<keyword evidence="4 8" id="KW-0378">Hydrolase</keyword>
<dbReference type="CDD" id="cd00190">
    <property type="entry name" value="Tryp_SPc"/>
    <property type="match status" value="1"/>
</dbReference>
<dbReference type="InterPro" id="IPR043504">
    <property type="entry name" value="Peptidase_S1_PA_chymotrypsin"/>
</dbReference>
<name>A0ABD2VT02_9HYME</name>
<dbReference type="InterPro" id="IPR018114">
    <property type="entry name" value="TRYPSIN_HIS"/>
</dbReference>
<dbReference type="SMART" id="SM00020">
    <property type="entry name" value="Tryp_SPc"/>
    <property type="match status" value="1"/>
</dbReference>
<evidence type="ECO:0000256" key="8">
    <source>
        <dbReference type="RuleBase" id="RU363034"/>
    </source>
</evidence>
<keyword evidence="12" id="KW-1185">Reference proteome</keyword>
<evidence type="ECO:0000256" key="6">
    <source>
        <dbReference type="ARBA" id="ARBA00023157"/>
    </source>
</evidence>
<evidence type="ECO:0000313" key="11">
    <source>
        <dbReference type="EMBL" id="KAL3383869.1"/>
    </source>
</evidence>
<dbReference type="PANTHER" id="PTHR24264">
    <property type="entry name" value="TRYPSIN-RELATED"/>
    <property type="match status" value="1"/>
</dbReference>
<accession>A0ABD2VT02</accession>
<evidence type="ECO:0000256" key="5">
    <source>
        <dbReference type="ARBA" id="ARBA00022825"/>
    </source>
</evidence>
<dbReference type="AlphaFoldDB" id="A0ABD2VT02"/>
<evidence type="ECO:0000256" key="9">
    <source>
        <dbReference type="SAM" id="SignalP"/>
    </source>
</evidence>
<dbReference type="PANTHER" id="PTHR24264:SF83">
    <property type="entry name" value="COMPLEMENT FACTOR I"/>
    <property type="match status" value="1"/>
</dbReference>
<feature type="signal peptide" evidence="9">
    <location>
        <begin position="1"/>
        <end position="17"/>
    </location>
</feature>
<dbReference type="InterPro" id="IPR050127">
    <property type="entry name" value="Serine_Proteases_S1"/>
</dbReference>
<feature type="domain" description="Peptidase S1" evidence="10">
    <location>
        <begin position="44"/>
        <end position="289"/>
    </location>
</feature>
<keyword evidence="2" id="KW-0964">Secreted</keyword>
<dbReference type="PROSITE" id="PS00134">
    <property type="entry name" value="TRYPSIN_HIS"/>
    <property type="match status" value="1"/>
</dbReference>
<dbReference type="PROSITE" id="PS50240">
    <property type="entry name" value="TRYPSIN_DOM"/>
    <property type="match status" value="1"/>
</dbReference>
<organism evidence="11 12">
    <name type="scientific">Trichogramma kaykai</name>
    <dbReference type="NCBI Taxonomy" id="54128"/>
    <lineage>
        <taxon>Eukaryota</taxon>
        <taxon>Metazoa</taxon>
        <taxon>Ecdysozoa</taxon>
        <taxon>Arthropoda</taxon>
        <taxon>Hexapoda</taxon>
        <taxon>Insecta</taxon>
        <taxon>Pterygota</taxon>
        <taxon>Neoptera</taxon>
        <taxon>Endopterygota</taxon>
        <taxon>Hymenoptera</taxon>
        <taxon>Apocrita</taxon>
        <taxon>Proctotrupomorpha</taxon>
        <taxon>Chalcidoidea</taxon>
        <taxon>Trichogrammatidae</taxon>
        <taxon>Trichogramma</taxon>
    </lineage>
</organism>
<comment type="subcellular location">
    <subcellularLocation>
        <location evidence="1">Secreted</location>
        <location evidence="1">Extracellular space</location>
    </subcellularLocation>
</comment>
<dbReference type="FunFam" id="2.40.10.10:FF:000047">
    <property type="entry name" value="Trypsin eta"/>
    <property type="match status" value="1"/>
</dbReference>
<dbReference type="InterPro" id="IPR001254">
    <property type="entry name" value="Trypsin_dom"/>
</dbReference>
<comment type="caution">
    <text evidence="11">The sequence shown here is derived from an EMBL/GenBank/DDBJ whole genome shotgun (WGS) entry which is preliminary data.</text>
</comment>
<dbReference type="GO" id="GO:0004252">
    <property type="term" value="F:serine-type endopeptidase activity"/>
    <property type="evidence" value="ECO:0007669"/>
    <property type="project" value="UniProtKB-EC"/>
</dbReference>
<dbReference type="Proteomes" id="UP001627154">
    <property type="component" value="Unassembled WGS sequence"/>
</dbReference>
<keyword evidence="9" id="KW-0732">Signal</keyword>
<dbReference type="PROSITE" id="PS00135">
    <property type="entry name" value="TRYPSIN_SER"/>
    <property type="match status" value="1"/>
</dbReference>
<feature type="chain" id="PRO_5044767033" description="chymotrypsin" evidence="9">
    <location>
        <begin position="18"/>
        <end position="295"/>
    </location>
</feature>
<dbReference type="GO" id="GO:0016485">
    <property type="term" value="P:protein processing"/>
    <property type="evidence" value="ECO:0007669"/>
    <property type="project" value="UniProtKB-ARBA"/>
</dbReference>
<dbReference type="GO" id="GO:0005576">
    <property type="term" value="C:extracellular region"/>
    <property type="evidence" value="ECO:0007669"/>
    <property type="project" value="UniProtKB-SubCell"/>
</dbReference>
<dbReference type="PRINTS" id="PR00722">
    <property type="entry name" value="CHYMOTRYPSIN"/>
</dbReference>
<protein>
    <recommendedName>
        <fullName evidence="7">chymotrypsin</fullName>
        <ecNumber evidence="7">3.4.21.1</ecNumber>
    </recommendedName>
</protein>
<evidence type="ECO:0000256" key="7">
    <source>
        <dbReference type="ARBA" id="ARBA00044036"/>
    </source>
</evidence>
<reference evidence="11 12" key="1">
    <citation type="journal article" date="2024" name="bioRxiv">
        <title>A reference genome for Trichogramma kaykai: A tiny desert-dwelling parasitoid wasp with competing sex-ratio distorters.</title>
        <authorList>
            <person name="Culotta J."/>
            <person name="Lindsey A.R."/>
        </authorList>
    </citation>
    <scope>NUCLEOTIDE SEQUENCE [LARGE SCALE GENOMIC DNA]</scope>
    <source>
        <strain evidence="11 12">KSX58</strain>
    </source>
</reference>
<proteinExistence type="predicted"/>
<gene>
    <name evidence="11" type="ORF">TKK_020234</name>
</gene>
<evidence type="ECO:0000259" key="10">
    <source>
        <dbReference type="PROSITE" id="PS50240"/>
    </source>
</evidence>
<keyword evidence="6" id="KW-1015">Disulfide bond</keyword>
<dbReference type="SUPFAM" id="SSF50494">
    <property type="entry name" value="Trypsin-like serine proteases"/>
    <property type="match status" value="1"/>
</dbReference>
<dbReference type="Pfam" id="PF00089">
    <property type="entry name" value="Trypsin"/>
    <property type="match status" value="1"/>
</dbReference>
<evidence type="ECO:0000256" key="2">
    <source>
        <dbReference type="ARBA" id="ARBA00022525"/>
    </source>
</evidence>
<dbReference type="EMBL" id="JBJJXI010000181">
    <property type="protein sequence ID" value="KAL3383869.1"/>
    <property type="molecule type" value="Genomic_DNA"/>
</dbReference>
<evidence type="ECO:0000313" key="12">
    <source>
        <dbReference type="Proteomes" id="UP001627154"/>
    </source>
</evidence>
<dbReference type="InterPro" id="IPR033116">
    <property type="entry name" value="TRYPSIN_SER"/>
</dbReference>
<dbReference type="Gene3D" id="2.40.10.10">
    <property type="entry name" value="Trypsin-like serine proteases"/>
    <property type="match status" value="1"/>
</dbReference>
<evidence type="ECO:0000256" key="4">
    <source>
        <dbReference type="ARBA" id="ARBA00022801"/>
    </source>
</evidence>